<evidence type="ECO:0000313" key="4">
    <source>
        <dbReference type="EMBL" id="TCQ00588.1"/>
    </source>
</evidence>
<gene>
    <name evidence="4" type="ORF">EDD79_102936</name>
</gene>
<dbReference type="SUPFAM" id="SSF103190">
    <property type="entry name" value="Sensory domain-like"/>
    <property type="match status" value="1"/>
</dbReference>
<keyword evidence="5" id="KW-1185">Reference proteome</keyword>
<dbReference type="InterPro" id="IPR043128">
    <property type="entry name" value="Rev_trsase/Diguanyl_cyclase"/>
</dbReference>
<dbReference type="InterPro" id="IPR000160">
    <property type="entry name" value="GGDEF_dom"/>
</dbReference>
<reference evidence="4 5" key="1">
    <citation type="submission" date="2019-03" db="EMBL/GenBank/DDBJ databases">
        <title>Genomic Encyclopedia of Type Strains, Phase IV (KMG-IV): sequencing the most valuable type-strain genomes for metagenomic binning, comparative biology and taxonomic classification.</title>
        <authorList>
            <person name="Goeker M."/>
        </authorList>
    </citation>
    <scope>NUCLEOTIDE SEQUENCE [LARGE SCALE GENOMIC DNA]</scope>
    <source>
        <strain evidence="4 5">DSM 100013</strain>
    </source>
</reference>
<dbReference type="PROSITE" id="PS50883">
    <property type="entry name" value="EAL"/>
    <property type="match status" value="1"/>
</dbReference>
<sequence>MSKVNNLKNSTVNKNKLIYWPLLIGVIAILTVSLASYFISKNLLIKQLEQDGINMAKITTKKISSGILSVEIINNLIDDKIKLSGKTVLKNRENLSNELLIKIAEDFNIDEINWYSPQGSVVYSNLKEHIGWTPPADHNVQYFKSSDDLELVEEIRACTIIGNHFKYGYFKDSEGAFAQVGIIASKIQELTNSFSYQQIVDSLANEDTVLYALILDKNLKAIADSDYEDIGLIYENDEEYINALDGKLSGVIWHYDRIGQNVLEIAAPIYRGNDIIGILGIGLSMENVYSSIYFIILSFTIITVIMVLFFYWIQKRNVIQPIRQLDENIKQIDIENNLDYILPLPERDTFIGLFSTINNLIYRVNKSFHQLKEKEEYISHIAYHDPLTNLPNRRLFTEKLESELNSNRSGAVMILDIDNFKGINDTLGHIFGDKVLQKVADNLLEIKEENIYLSKFGGDEFLILLTGEDDITKIENYVIRIMAAVSTKLEIEGHDIYLTCSLGVTLYPINSNNVDQLIMNADMALYSVKSTGKNNYMFFSEEMVDKVNQKITVENILRKALKDNGFKLLYQPQVCTFTGNIVGFEALLRIKDENVSPGQFIPVAEETRMIIEIGRWITEEVINQINSWKIKGLDIKPIAINFSAVQLDDEDYFIFLKNKLEENRIEAKYIEIEITESLFMERKDKTIEFLKQLRSLGVKIALDDFGTGYSSLSYLTFLPVDKLKIDKTLSDRYLELNNSKVIEGVISLAHSLDLEVVAEGIEDLEQYNQLQISKCNYIQGYLFSRPLEVEAVEKIYYDNLLEKINYSR</sequence>
<evidence type="ECO:0000259" key="3">
    <source>
        <dbReference type="PROSITE" id="PS50887"/>
    </source>
</evidence>
<dbReference type="SUPFAM" id="SSF55073">
    <property type="entry name" value="Nucleotide cyclase"/>
    <property type="match status" value="1"/>
</dbReference>
<dbReference type="SUPFAM" id="SSF141868">
    <property type="entry name" value="EAL domain-like"/>
    <property type="match status" value="1"/>
</dbReference>
<dbReference type="CDD" id="cd01949">
    <property type="entry name" value="GGDEF"/>
    <property type="match status" value="1"/>
</dbReference>
<feature type="transmembrane region" description="Helical" evidence="1">
    <location>
        <begin position="17"/>
        <end position="39"/>
    </location>
</feature>
<feature type="domain" description="EAL" evidence="2">
    <location>
        <begin position="550"/>
        <end position="800"/>
    </location>
</feature>
<evidence type="ECO:0000259" key="2">
    <source>
        <dbReference type="PROSITE" id="PS50883"/>
    </source>
</evidence>
<proteinExistence type="predicted"/>
<name>A0A4R2TBI4_9FIRM</name>
<dbReference type="Gene3D" id="6.10.340.10">
    <property type="match status" value="1"/>
</dbReference>
<dbReference type="GO" id="GO:0071111">
    <property type="term" value="F:cyclic-guanylate-specific phosphodiesterase activity"/>
    <property type="evidence" value="ECO:0007669"/>
    <property type="project" value="InterPro"/>
</dbReference>
<dbReference type="InterPro" id="IPR050706">
    <property type="entry name" value="Cyclic-di-GMP_PDE-like"/>
</dbReference>
<keyword evidence="1" id="KW-0812">Transmembrane</keyword>
<dbReference type="PANTHER" id="PTHR33121">
    <property type="entry name" value="CYCLIC DI-GMP PHOSPHODIESTERASE PDEF"/>
    <property type="match status" value="1"/>
</dbReference>
<dbReference type="PROSITE" id="PS50887">
    <property type="entry name" value="GGDEF"/>
    <property type="match status" value="1"/>
</dbReference>
<dbReference type="Gene3D" id="3.20.20.450">
    <property type="entry name" value="EAL domain"/>
    <property type="match status" value="1"/>
</dbReference>
<dbReference type="AlphaFoldDB" id="A0A4R2TBI4"/>
<accession>A0A4R2TBI4</accession>
<dbReference type="Gene3D" id="3.30.70.270">
    <property type="match status" value="1"/>
</dbReference>
<dbReference type="InterPro" id="IPR029151">
    <property type="entry name" value="Sensor-like_sf"/>
</dbReference>
<dbReference type="SMART" id="SM00267">
    <property type="entry name" value="GGDEF"/>
    <property type="match status" value="1"/>
</dbReference>
<organism evidence="4 5">
    <name type="scientific">Serpentinicella alkaliphila</name>
    <dbReference type="NCBI Taxonomy" id="1734049"/>
    <lineage>
        <taxon>Bacteria</taxon>
        <taxon>Bacillati</taxon>
        <taxon>Bacillota</taxon>
        <taxon>Clostridia</taxon>
        <taxon>Peptostreptococcales</taxon>
        <taxon>Natronincolaceae</taxon>
        <taxon>Serpentinicella</taxon>
    </lineage>
</organism>
<protein>
    <submittedName>
        <fullName evidence="4">Diguanylate cyclase (GGDEF)-like protein</fullName>
    </submittedName>
</protein>
<feature type="domain" description="GGDEF" evidence="3">
    <location>
        <begin position="408"/>
        <end position="541"/>
    </location>
</feature>
<keyword evidence="1" id="KW-0472">Membrane</keyword>
<dbReference type="Proteomes" id="UP000295504">
    <property type="component" value="Unassembled WGS sequence"/>
</dbReference>
<dbReference type="Gene3D" id="3.30.450.20">
    <property type="entry name" value="PAS domain"/>
    <property type="match status" value="1"/>
</dbReference>
<dbReference type="RefSeq" id="WP_243098244.1">
    <property type="nucleotide sequence ID" value="NZ_CP058648.1"/>
</dbReference>
<dbReference type="PANTHER" id="PTHR33121:SF70">
    <property type="entry name" value="SIGNALING PROTEIN YKOW"/>
    <property type="match status" value="1"/>
</dbReference>
<evidence type="ECO:0000256" key="1">
    <source>
        <dbReference type="SAM" id="Phobius"/>
    </source>
</evidence>
<evidence type="ECO:0000313" key="5">
    <source>
        <dbReference type="Proteomes" id="UP000295504"/>
    </source>
</evidence>
<dbReference type="InterPro" id="IPR035919">
    <property type="entry name" value="EAL_sf"/>
</dbReference>
<dbReference type="Pfam" id="PF00563">
    <property type="entry name" value="EAL"/>
    <property type="match status" value="1"/>
</dbReference>
<dbReference type="InterPro" id="IPR029787">
    <property type="entry name" value="Nucleotide_cyclase"/>
</dbReference>
<keyword evidence="1" id="KW-1133">Transmembrane helix</keyword>
<dbReference type="EMBL" id="SLYC01000029">
    <property type="protein sequence ID" value="TCQ00588.1"/>
    <property type="molecule type" value="Genomic_DNA"/>
</dbReference>
<comment type="caution">
    <text evidence="4">The sequence shown here is derived from an EMBL/GenBank/DDBJ whole genome shotgun (WGS) entry which is preliminary data.</text>
</comment>
<dbReference type="CDD" id="cd01948">
    <property type="entry name" value="EAL"/>
    <property type="match status" value="1"/>
</dbReference>
<dbReference type="InterPro" id="IPR001633">
    <property type="entry name" value="EAL_dom"/>
</dbReference>
<dbReference type="NCBIfam" id="TIGR00254">
    <property type="entry name" value="GGDEF"/>
    <property type="match status" value="1"/>
</dbReference>
<feature type="transmembrane region" description="Helical" evidence="1">
    <location>
        <begin position="292"/>
        <end position="313"/>
    </location>
</feature>
<dbReference type="Pfam" id="PF00990">
    <property type="entry name" value="GGDEF"/>
    <property type="match status" value="1"/>
</dbReference>
<dbReference type="SMART" id="SM00052">
    <property type="entry name" value="EAL"/>
    <property type="match status" value="1"/>
</dbReference>
<dbReference type="GO" id="GO:0005886">
    <property type="term" value="C:plasma membrane"/>
    <property type="evidence" value="ECO:0007669"/>
    <property type="project" value="UniProtKB-SubCell"/>
</dbReference>